<accession>A0A397G617</accession>
<feature type="domain" description="RING-type" evidence="6">
    <location>
        <begin position="454"/>
        <end position="492"/>
    </location>
</feature>
<dbReference type="GO" id="GO:0140082">
    <property type="term" value="F:SUMO-ubiquitin ligase activity"/>
    <property type="evidence" value="ECO:0007669"/>
    <property type="project" value="TreeGrafter"/>
</dbReference>
<evidence type="ECO:0000256" key="1">
    <source>
        <dbReference type="ARBA" id="ARBA00022723"/>
    </source>
</evidence>
<dbReference type="AlphaFoldDB" id="A0A397G617"/>
<organism evidence="7 8">
    <name type="scientific">Diversispora epigaea</name>
    <dbReference type="NCBI Taxonomy" id="1348612"/>
    <lineage>
        <taxon>Eukaryota</taxon>
        <taxon>Fungi</taxon>
        <taxon>Fungi incertae sedis</taxon>
        <taxon>Mucoromycota</taxon>
        <taxon>Glomeromycotina</taxon>
        <taxon>Glomeromycetes</taxon>
        <taxon>Diversisporales</taxon>
        <taxon>Diversisporaceae</taxon>
        <taxon>Diversispora</taxon>
    </lineage>
</organism>
<proteinExistence type="predicted"/>
<evidence type="ECO:0000256" key="2">
    <source>
        <dbReference type="ARBA" id="ARBA00022771"/>
    </source>
</evidence>
<dbReference type="Gene3D" id="3.30.40.10">
    <property type="entry name" value="Zinc/RING finger domain, C3HC4 (zinc finger)"/>
    <property type="match status" value="1"/>
</dbReference>
<comment type="caution">
    <text evidence="7">The sequence shown here is derived from an EMBL/GenBank/DDBJ whole genome shotgun (WGS) entry which is preliminary data.</text>
</comment>
<dbReference type="GO" id="GO:0033768">
    <property type="term" value="C:SUMO-targeted ubiquitin ligase complex"/>
    <property type="evidence" value="ECO:0007669"/>
    <property type="project" value="TreeGrafter"/>
</dbReference>
<evidence type="ECO:0000256" key="3">
    <source>
        <dbReference type="ARBA" id="ARBA00022833"/>
    </source>
</evidence>
<dbReference type="SUPFAM" id="SSF57850">
    <property type="entry name" value="RING/U-box"/>
    <property type="match status" value="1"/>
</dbReference>
<feature type="region of interest" description="Disordered" evidence="5">
    <location>
        <begin position="222"/>
        <end position="247"/>
    </location>
</feature>
<dbReference type="SMART" id="SM00184">
    <property type="entry name" value="RING"/>
    <property type="match status" value="1"/>
</dbReference>
<keyword evidence="1" id="KW-0479">Metal-binding</keyword>
<dbReference type="InterPro" id="IPR049627">
    <property type="entry name" value="SLX8"/>
</dbReference>
<evidence type="ECO:0000256" key="5">
    <source>
        <dbReference type="SAM" id="MobiDB-lite"/>
    </source>
</evidence>
<evidence type="ECO:0000313" key="8">
    <source>
        <dbReference type="Proteomes" id="UP000266861"/>
    </source>
</evidence>
<dbReference type="EMBL" id="PQFF01000565">
    <property type="protein sequence ID" value="RHZ44806.1"/>
    <property type="molecule type" value="Genomic_DNA"/>
</dbReference>
<dbReference type="GO" id="GO:0008270">
    <property type="term" value="F:zinc ion binding"/>
    <property type="evidence" value="ECO:0007669"/>
    <property type="project" value="UniProtKB-KW"/>
</dbReference>
<dbReference type="InterPro" id="IPR013083">
    <property type="entry name" value="Znf_RING/FYVE/PHD"/>
</dbReference>
<evidence type="ECO:0000313" key="7">
    <source>
        <dbReference type="EMBL" id="RHZ44806.1"/>
    </source>
</evidence>
<feature type="compositionally biased region" description="Polar residues" evidence="5">
    <location>
        <begin position="338"/>
        <end position="373"/>
    </location>
</feature>
<evidence type="ECO:0000259" key="6">
    <source>
        <dbReference type="PROSITE" id="PS50089"/>
    </source>
</evidence>
<dbReference type="Pfam" id="PF13920">
    <property type="entry name" value="zf-C3HC4_3"/>
    <property type="match status" value="1"/>
</dbReference>
<dbReference type="PANTHER" id="PTHR47094">
    <property type="entry name" value="ELFLESS, ISOFORM B"/>
    <property type="match status" value="1"/>
</dbReference>
<dbReference type="PROSITE" id="PS50089">
    <property type="entry name" value="ZF_RING_2"/>
    <property type="match status" value="1"/>
</dbReference>
<dbReference type="Proteomes" id="UP000266861">
    <property type="component" value="Unassembled WGS sequence"/>
</dbReference>
<dbReference type="InterPro" id="IPR001841">
    <property type="entry name" value="Znf_RING"/>
</dbReference>
<dbReference type="STRING" id="1348612.A0A397G617"/>
<dbReference type="GO" id="GO:0006511">
    <property type="term" value="P:ubiquitin-dependent protein catabolic process"/>
    <property type="evidence" value="ECO:0007669"/>
    <property type="project" value="TreeGrafter"/>
</dbReference>
<keyword evidence="3" id="KW-0862">Zinc</keyword>
<keyword evidence="2 4" id="KW-0863">Zinc-finger</keyword>
<dbReference type="InterPro" id="IPR017907">
    <property type="entry name" value="Znf_RING_CS"/>
</dbReference>
<feature type="compositionally biased region" description="Polar residues" evidence="5">
    <location>
        <begin position="385"/>
        <end position="399"/>
    </location>
</feature>
<dbReference type="GO" id="GO:0032183">
    <property type="term" value="F:SUMO binding"/>
    <property type="evidence" value="ECO:0007669"/>
    <property type="project" value="TreeGrafter"/>
</dbReference>
<reference evidence="7 8" key="1">
    <citation type="submission" date="2018-08" db="EMBL/GenBank/DDBJ databases">
        <title>Genome and evolution of the arbuscular mycorrhizal fungus Diversispora epigaea (formerly Glomus versiforme) and its bacterial endosymbionts.</title>
        <authorList>
            <person name="Sun X."/>
            <person name="Fei Z."/>
            <person name="Harrison M."/>
        </authorList>
    </citation>
    <scope>NUCLEOTIDE SEQUENCE [LARGE SCALE GENOMIC DNA]</scope>
    <source>
        <strain evidence="7 8">IT104</strain>
    </source>
</reference>
<dbReference type="PANTHER" id="PTHR47094:SF1">
    <property type="entry name" value="RING-TYPE E3 UBIQUITIN TRANSFERASE"/>
    <property type="match status" value="1"/>
</dbReference>
<sequence length="509" mass="57400">MESKNIIANNNNTEQHEIGIRRIRRRRKRPQESYIYGIPSSSNTENAELLRSKRRTVDANGEISLQSSGGPRLPPICRPYELSTNSGITLPPIRSVLHIDSCNTTNDIPVIDLTESPPSRSSPLRTSIHNTTQPIFIDLTSSPIIDPTSTRRTYLESSPEVIVIEDDTPNASPYSRSRELSSSENVIHETLSFTFTSSGTPEVSFENAIRETPSPTFTCLTASGTSDPPRFANLRSSPRNDISNDRPTPVLEYYDEQYGTNLSTQIPLDNRRNVGGGAQDSTNQIFSTPPPRDTRDSILYDQKDTLYPFPSFHNYRENPLSPLHNQRDNTLQLSYQTPSLHQRVSTSPSHNQRGTQRNSTPPVLYQHQRNSTPLLLYQNPPPIHQASSSVHQRDSSSPYFYSKDQIHKSPHPPNTIDLRERKSTPPHLIRRVQDALPQGNSQVNSSLKPLRVKCSICLDLPHDVSSTSCGHIFCYACIDMAVKTQRMCALCRKPLKKKQIKRLKFKVKN</sequence>
<feature type="region of interest" description="Disordered" evidence="5">
    <location>
        <begin position="338"/>
        <end position="424"/>
    </location>
</feature>
<protein>
    <recommendedName>
        <fullName evidence="6">RING-type domain-containing protein</fullName>
    </recommendedName>
</protein>
<evidence type="ECO:0000256" key="4">
    <source>
        <dbReference type="PROSITE-ProRule" id="PRU00175"/>
    </source>
</evidence>
<name>A0A397G617_9GLOM</name>
<dbReference type="PROSITE" id="PS00518">
    <property type="entry name" value="ZF_RING_1"/>
    <property type="match status" value="1"/>
</dbReference>
<feature type="region of interest" description="Disordered" evidence="5">
    <location>
        <begin position="266"/>
        <end position="297"/>
    </location>
</feature>
<dbReference type="OrthoDB" id="6270329at2759"/>
<keyword evidence="8" id="KW-1185">Reference proteome</keyword>
<gene>
    <name evidence="7" type="ORF">Glove_709g47</name>
</gene>
<dbReference type="GO" id="GO:0061630">
    <property type="term" value="F:ubiquitin protein ligase activity"/>
    <property type="evidence" value="ECO:0007669"/>
    <property type="project" value="InterPro"/>
</dbReference>